<name>A0A2Z7AU93_9LAMI</name>
<gene>
    <name evidence="3" type="ORF">F511_28530</name>
</gene>
<keyword evidence="4" id="KW-1185">Reference proteome</keyword>
<feature type="domain" description="HAT C-terminal dimerisation" evidence="2">
    <location>
        <begin position="77"/>
        <end position="161"/>
    </location>
</feature>
<dbReference type="InterPro" id="IPR008906">
    <property type="entry name" value="HATC_C_dom"/>
</dbReference>
<dbReference type="GO" id="GO:0046983">
    <property type="term" value="F:protein dimerization activity"/>
    <property type="evidence" value="ECO:0007669"/>
    <property type="project" value="InterPro"/>
</dbReference>
<organism evidence="3 4">
    <name type="scientific">Dorcoceras hygrometricum</name>
    <dbReference type="NCBI Taxonomy" id="472368"/>
    <lineage>
        <taxon>Eukaryota</taxon>
        <taxon>Viridiplantae</taxon>
        <taxon>Streptophyta</taxon>
        <taxon>Embryophyta</taxon>
        <taxon>Tracheophyta</taxon>
        <taxon>Spermatophyta</taxon>
        <taxon>Magnoliopsida</taxon>
        <taxon>eudicotyledons</taxon>
        <taxon>Gunneridae</taxon>
        <taxon>Pentapetalae</taxon>
        <taxon>asterids</taxon>
        <taxon>lamiids</taxon>
        <taxon>Lamiales</taxon>
        <taxon>Gesneriaceae</taxon>
        <taxon>Didymocarpoideae</taxon>
        <taxon>Trichosporeae</taxon>
        <taxon>Loxocarpinae</taxon>
        <taxon>Dorcoceras</taxon>
    </lineage>
</organism>
<feature type="region of interest" description="Disordered" evidence="1">
    <location>
        <begin position="165"/>
        <end position="195"/>
    </location>
</feature>
<dbReference type="Pfam" id="PF05699">
    <property type="entry name" value="Dimer_Tnp_hAT"/>
    <property type="match status" value="1"/>
</dbReference>
<sequence length="195" mass="22102">MVHKLVHRHNNSPPLVAPHHSLTEIFNEYNDKYGSQVGTQAQQLTTSSSTTSRLSNVQILVRERTKRPRGSSSSNLELENYLTTAFDFSDADEETFDMLRWWCQKTQVYPILSLMTNEILACSVSTVAVEQTFCMRDNTLDERRSTIRPENLKAQYLLNDWSRVASRTQDSQIKTNDDEETDDTSGTTTGGGTSD</sequence>
<reference evidence="3 4" key="1">
    <citation type="journal article" date="2015" name="Proc. Natl. Acad. Sci. U.S.A.">
        <title>The resurrection genome of Boea hygrometrica: A blueprint for survival of dehydration.</title>
        <authorList>
            <person name="Xiao L."/>
            <person name="Yang G."/>
            <person name="Zhang L."/>
            <person name="Yang X."/>
            <person name="Zhao S."/>
            <person name="Ji Z."/>
            <person name="Zhou Q."/>
            <person name="Hu M."/>
            <person name="Wang Y."/>
            <person name="Chen M."/>
            <person name="Xu Y."/>
            <person name="Jin H."/>
            <person name="Xiao X."/>
            <person name="Hu G."/>
            <person name="Bao F."/>
            <person name="Hu Y."/>
            <person name="Wan P."/>
            <person name="Li L."/>
            <person name="Deng X."/>
            <person name="Kuang T."/>
            <person name="Xiang C."/>
            <person name="Zhu J.K."/>
            <person name="Oliver M.J."/>
            <person name="He Y."/>
        </authorList>
    </citation>
    <scope>NUCLEOTIDE SEQUENCE [LARGE SCALE GENOMIC DNA]</scope>
    <source>
        <strain evidence="4">cv. XS01</strain>
    </source>
</reference>
<dbReference type="PANTHER" id="PTHR23272:SF161">
    <property type="entry name" value="ZINC FINGER BED DOMAIN-CONTAINING PROTEIN RICESLEEPER 1-LIKE"/>
    <property type="match status" value="1"/>
</dbReference>
<proteinExistence type="predicted"/>
<dbReference type="PANTHER" id="PTHR23272">
    <property type="entry name" value="BED FINGER-RELATED"/>
    <property type="match status" value="1"/>
</dbReference>
<evidence type="ECO:0000313" key="3">
    <source>
        <dbReference type="EMBL" id="KZV22907.1"/>
    </source>
</evidence>
<evidence type="ECO:0000259" key="2">
    <source>
        <dbReference type="Pfam" id="PF05699"/>
    </source>
</evidence>
<dbReference type="SUPFAM" id="SSF53098">
    <property type="entry name" value="Ribonuclease H-like"/>
    <property type="match status" value="1"/>
</dbReference>
<dbReference type="InterPro" id="IPR012337">
    <property type="entry name" value="RNaseH-like_sf"/>
</dbReference>
<dbReference type="AlphaFoldDB" id="A0A2Z7AU93"/>
<protein>
    <recommendedName>
        <fullName evidence="2">HAT C-terminal dimerisation domain-containing protein</fullName>
    </recommendedName>
</protein>
<accession>A0A2Z7AU93</accession>
<dbReference type="EMBL" id="KV014008">
    <property type="protein sequence ID" value="KZV22907.1"/>
    <property type="molecule type" value="Genomic_DNA"/>
</dbReference>
<dbReference type="OrthoDB" id="1729558at2759"/>
<evidence type="ECO:0000313" key="4">
    <source>
        <dbReference type="Proteomes" id="UP000250235"/>
    </source>
</evidence>
<evidence type="ECO:0000256" key="1">
    <source>
        <dbReference type="SAM" id="MobiDB-lite"/>
    </source>
</evidence>
<feature type="compositionally biased region" description="Polar residues" evidence="1">
    <location>
        <begin position="165"/>
        <end position="174"/>
    </location>
</feature>
<dbReference type="Proteomes" id="UP000250235">
    <property type="component" value="Unassembled WGS sequence"/>
</dbReference>